<evidence type="ECO:0000256" key="1">
    <source>
        <dbReference type="PROSITE-ProRule" id="PRU00371"/>
    </source>
</evidence>
<dbReference type="InterPro" id="IPR039353">
    <property type="entry name" value="TF_Adf1"/>
</dbReference>
<evidence type="ECO:0000259" key="3">
    <source>
        <dbReference type="PROSITE" id="PS50090"/>
    </source>
</evidence>
<feature type="domain" description="MADF" evidence="4">
    <location>
        <begin position="16"/>
        <end position="112"/>
    </location>
</feature>
<comment type="caution">
    <text evidence="6">The sequence shown here is derived from an EMBL/GenBank/DDBJ whole genome shotgun (WGS) entry which is preliminary data.</text>
</comment>
<dbReference type="SMART" id="SM00595">
    <property type="entry name" value="MADF"/>
    <property type="match status" value="1"/>
</dbReference>
<dbReference type="Pfam" id="PF10545">
    <property type="entry name" value="MADF_DNA_bdg"/>
    <property type="match status" value="1"/>
</dbReference>
<dbReference type="PROSITE" id="PS50090">
    <property type="entry name" value="MYB_LIKE"/>
    <property type="match status" value="1"/>
</dbReference>
<dbReference type="GO" id="GO:0006357">
    <property type="term" value="P:regulation of transcription by RNA polymerase II"/>
    <property type="evidence" value="ECO:0007669"/>
    <property type="project" value="TreeGrafter"/>
</dbReference>
<protein>
    <recommendedName>
        <fullName evidence="8">MADF domain-containing protein</fullName>
    </recommendedName>
</protein>
<dbReference type="Pfam" id="PF02944">
    <property type="entry name" value="BESS"/>
    <property type="match status" value="1"/>
</dbReference>
<organism evidence="6 7">
    <name type="scientific">Ladona fulva</name>
    <name type="common">Scarce chaser dragonfly</name>
    <name type="synonym">Libellula fulva</name>
    <dbReference type="NCBI Taxonomy" id="123851"/>
    <lineage>
        <taxon>Eukaryota</taxon>
        <taxon>Metazoa</taxon>
        <taxon>Ecdysozoa</taxon>
        <taxon>Arthropoda</taxon>
        <taxon>Hexapoda</taxon>
        <taxon>Insecta</taxon>
        <taxon>Pterygota</taxon>
        <taxon>Palaeoptera</taxon>
        <taxon>Odonata</taxon>
        <taxon>Epiprocta</taxon>
        <taxon>Anisoptera</taxon>
        <taxon>Libelluloidea</taxon>
        <taxon>Libellulidae</taxon>
        <taxon>Ladona</taxon>
    </lineage>
</organism>
<dbReference type="Gene3D" id="1.10.10.60">
    <property type="entry name" value="Homeodomain-like"/>
    <property type="match status" value="1"/>
</dbReference>
<reference evidence="6" key="1">
    <citation type="submission" date="2013-04" db="EMBL/GenBank/DDBJ databases">
        <authorList>
            <person name="Qu J."/>
            <person name="Murali S.C."/>
            <person name="Bandaranaike D."/>
            <person name="Bellair M."/>
            <person name="Blankenburg K."/>
            <person name="Chao H."/>
            <person name="Dinh H."/>
            <person name="Doddapaneni H."/>
            <person name="Downs B."/>
            <person name="Dugan-Rocha S."/>
            <person name="Elkadiri S."/>
            <person name="Gnanaolivu R.D."/>
            <person name="Hernandez B."/>
            <person name="Javaid M."/>
            <person name="Jayaseelan J.C."/>
            <person name="Lee S."/>
            <person name="Li M."/>
            <person name="Ming W."/>
            <person name="Munidasa M."/>
            <person name="Muniz J."/>
            <person name="Nguyen L."/>
            <person name="Ongeri F."/>
            <person name="Osuji N."/>
            <person name="Pu L.-L."/>
            <person name="Puazo M."/>
            <person name="Qu C."/>
            <person name="Quiroz J."/>
            <person name="Raj R."/>
            <person name="Weissenberger G."/>
            <person name="Xin Y."/>
            <person name="Zou X."/>
            <person name="Han Y."/>
            <person name="Richards S."/>
            <person name="Worley K."/>
            <person name="Muzny D."/>
            <person name="Gibbs R."/>
        </authorList>
    </citation>
    <scope>NUCLEOTIDE SEQUENCE</scope>
    <source>
        <strain evidence="6">Sampled in the wild</strain>
    </source>
</reference>
<evidence type="ECO:0008006" key="8">
    <source>
        <dbReference type="Google" id="ProtNLM"/>
    </source>
</evidence>
<feature type="region of interest" description="Disordered" evidence="2">
    <location>
        <begin position="186"/>
        <end position="241"/>
    </location>
</feature>
<feature type="compositionally biased region" description="Polar residues" evidence="2">
    <location>
        <begin position="215"/>
        <end position="241"/>
    </location>
</feature>
<feature type="domain" description="BESS" evidence="5">
    <location>
        <begin position="254"/>
        <end position="293"/>
    </location>
</feature>
<evidence type="ECO:0000259" key="4">
    <source>
        <dbReference type="PROSITE" id="PS51029"/>
    </source>
</evidence>
<evidence type="ECO:0000313" key="6">
    <source>
        <dbReference type="EMBL" id="KAG8227182.1"/>
    </source>
</evidence>
<gene>
    <name evidence="6" type="ORF">J437_LFUL003388</name>
</gene>
<dbReference type="InterPro" id="IPR004210">
    <property type="entry name" value="BESS_motif"/>
</dbReference>
<dbReference type="GO" id="GO:0003677">
    <property type="term" value="F:DNA binding"/>
    <property type="evidence" value="ECO:0007669"/>
    <property type="project" value="InterPro"/>
</dbReference>
<feature type="domain" description="Myb-like" evidence="3">
    <location>
        <begin position="9"/>
        <end position="73"/>
    </location>
</feature>
<keyword evidence="1" id="KW-0539">Nucleus</keyword>
<evidence type="ECO:0000256" key="2">
    <source>
        <dbReference type="SAM" id="MobiDB-lite"/>
    </source>
</evidence>
<proteinExistence type="predicted"/>
<name>A0A8K0NZ81_LADFU</name>
<dbReference type="InterPro" id="IPR001005">
    <property type="entry name" value="SANT/Myb"/>
</dbReference>
<dbReference type="PANTHER" id="PTHR12243:SF60">
    <property type="entry name" value="SI:CH211-15D5.12-RELATED"/>
    <property type="match status" value="1"/>
</dbReference>
<dbReference type="GO" id="GO:0005667">
    <property type="term" value="C:transcription regulator complex"/>
    <property type="evidence" value="ECO:0007669"/>
    <property type="project" value="TreeGrafter"/>
</dbReference>
<reference evidence="6" key="2">
    <citation type="submission" date="2017-10" db="EMBL/GenBank/DDBJ databases">
        <title>Ladona fulva Genome sequencing and assembly.</title>
        <authorList>
            <person name="Murali S."/>
            <person name="Richards S."/>
            <person name="Bandaranaike D."/>
            <person name="Bellair M."/>
            <person name="Blankenburg K."/>
            <person name="Chao H."/>
            <person name="Dinh H."/>
            <person name="Doddapaneni H."/>
            <person name="Dugan-Rocha S."/>
            <person name="Elkadiri S."/>
            <person name="Gnanaolivu R."/>
            <person name="Hernandez B."/>
            <person name="Skinner E."/>
            <person name="Javaid M."/>
            <person name="Lee S."/>
            <person name="Li M."/>
            <person name="Ming W."/>
            <person name="Munidasa M."/>
            <person name="Muniz J."/>
            <person name="Nguyen L."/>
            <person name="Hughes D."/>
            <person name="Osuji N."/>
            <person name="Pu L.-L."/>
            <person name="Puazo M."/>
            <person name="Qu C."/>
            <person name="Quiroz J."/>
            <person name="Raj R."/>
            <person name="Weissenberger G."/>
            <person name="Xin Y."/>
            <person name="Zou X."/>
            <person name="Han Y."/>
            <person name="Worley K."/>
            <person name="Muzny D."/>
            <person name="Gibbs R."/>
        </authorList>
    </citation>
    <scope>NUCLEOTIDE SEQUENCE</scope>
    <source>
        <strain evidence="6">Sampled in the wild</strain>
    </source>
</reference>
<feature type="non-terminal residue" evidence="6">
    <location>
        <position position="1"/>
    </location>
</feature>
<keyword evidence="7" id="KW-1185">Reference proteome</keyword>
<dbReference type="Proteomes" id="UP000792457">
    <property type="component" value="Unassembled WGS sequence"/>
</dbReference>
<evidence type="ECO:0000259" key="5">
    <source>
        <dbReference type="PROSITE" id="PS51031"/>
    </source>
</evidence>
<feature type="compositionally biased region" description="Basic and acidic residues" evidence="2">
    <location>
        <begin position="203"/>
        <end position="214"/>
    </location>
</feature>
<feature type="compositionally biased region" description="Polar residues" evidence="2">
    <location>
        <begin position="186"/>
        <end position="197"/>
    </location>
</feature>
<evidence type="ECO:0000313" key="7">
    <source>
        <dbReference type="Proteomes" id="UP000792457"/>
    </source>
</evidence>
<dbReference type="SMART" id="SM00717">
    <property type="entry name" value="SANT"/>
    <property type="match status" value="1"/>
</dbReference>
<dbReference type="EMBL" id="KZ308314">
    <property type="protein sequence ID" value="KAG8227182.1"/>
    <property type="molecule type" value="Genomic_DNA"/>
</dbReference>
<accession>A0A8K0NZ81</accession>
<dbReference type="PROSITE" id="PS51031">
    <property type="entry name" value="BESS"/>
    <property type="match status" value="1"/>
</dbReference>
<comment type="subcellular location">
    <subcellularLocation>
        <location evidence="1">Nucleus</location>
    </subcellularLocation>
</comment>
<dbReference type="CDD" id="cd00167">
    <property type="entry name" value="SANT"/>
    <property type="match status" value="1"/>
</dbReference>
<dbReference type="GO" id="GO:0005634">
    <property type="term" value="C:nucleus"/>
    <property type="evidence" value="ECO:0007669"/>
    <property type="project" value="UniProtKB-SubCell"/>
</dbReference>
<dbReference type="PROSITE" id="PS51029">
    <property type="entry name" value="MADF"/>
    <property type="match status" value="1"/>
</dbReference>
<dbReference type="AlphaFoldDB" id="A0A8K0NZ81"/>
<dbReference type="PANTHER" id="PTHR12243">
    <property type="entry name" value="MADF DOMAIN TRANSCRIPTION FACTOR"/>
    <property type="match status" value="1"/>
</dbReference>
<dbReference type="OrthoDB" id="6147983at2759"/>
<dbReference type="InterPro" id="IPR006578">
    <property type="entry name" value="MADF-dom"/>
</dbReference>
<sequence>MRVFTMAVWTADESEQLIKLVRQNHTLYDPSSNDYRNRDVLKTLWTNIADEMNRSGRIFLTDMDCRDRWNTLRDGYRRFIKDDQTTSNGSKPKKRKTWQWAEDMSFLKPFIQERISIVTSGESTCNRNQRNQSSTNNIVLRGAVDNNSGGNNVGKDVVCAALSDTPSDDASTSYIVHIVADNTDTSRVTSRGDSNGVISVDCAQDKNNRQEESNNPKTVSKSQETRSSSVQPTGNNENNVSPVIITHHPVSTHEDSDEQFFRSLLPDVKSLSPRQKGLFKIKVQQLLQEMLYPKEYNSAAILQQPRTSEQRPLSSQVTYGAYGNMYQSERWTSAHNS</sequence>